<dbReference type="OrthoDB" id="1021775at2759"/>
<keyword evidence="4" id="KW-1185">Reference proteome</keyword>
<evidence type="ECO:0000313" key="3">
    <source>
        <dbReference type="EMBL" id="KAF5202586.1"/>
    </source>
</evidence>
<accession>A0A7J6WYQ7</accession>
<protein>
    <submittedName>
        <fullName evidence="3">Plat domain-containing protein</fullName>
    </submittedName>
</protein>
<sequence length="139" mass="15083">MVKTGTVGGAGTNSKISCTLQDAHGSQVSTTNLDLHGKMGSGHDYFESGNLYTFTVDTTCMDSPVCFLKLSSDGSGYKPGWYVDYVQVLTTKGSQKAAGDNILFDIYGWFTTDQPPYLLTRTFHRCPPVVLPQITDAII</sequence>
<dbReference type="Pfam" id="PF01477">
    <property type="entry name" value="PLAT"/>
    <property type="match status" value="1"/>
</dbReference>
<proteinExistence type="predicted"/>
<dbReference type="PROSITE" id="PS50095">
    <property type="entry name" value="PLAT"/>
    <property type="match status" value="1"/>
</dbReference>
<reference evidence="3 4" key="1">
    <citation type="submission" date="2020-06" db="EMBL/GenBank/DDBJ databases">
        <title>Transcriptomic and genomic resources for Thalictrum thalictroides and T. hernandezii: Facilitating candidate gene discovery in an emerging model plant lineage.</title>
        <authorList>
            <person name="Arias T."/>
            <person name="Riano-Pachon D.M."/>
            <person name="Di Stilio V.S."/>
        </authorList>
    </citation>
    <scope>NUCLEOTIDE SEQUENCE [LARGE SCALE GENOMIC DNA]</scope>
    <source>
        <strain evidence="4">cv. WT478/WT964</strain>
        <tissue evidence="3">Leaves</tissue>
    </source>
</reference>
<dbReference type="PANTHER" id="PTHR31718">
    <property type="entry name" value="PLAT DOMAIN-CONTAINING PROTEIN"/>
    <property type="match status" value="1"/>
</dbReference>
<organism evidence="3 4">
    <name type="scientific">Thalictrum thalictroides</name>
    <name type="common">Rue-anemone</name>
    <name type="synonym">Anemone thalictroides</name>
    <dbReference type="NCBI Taxonomy" id="46969"/>
    <lineage>
        <taxon>Eukaryota</taxon>
        <taxon>Viridiplantae</taxon>
        <taxon>Streptophyta</taxon>
        <taxon>Embryophyta</taxon>
        <taxon>Tracheophyta</taxon>
        <taxon>Spermatophyta</taxon>
        <taxon>Magnoliopsida</taxon>
        <taxon>Ranunculales</taxon>
        <taxon>Ranunculaceae</taxon>
        <taxon>Thalictroideae</taxon>
        <taxon>Thalictrum</taxon>
    </lineage>
</organism>
<comment type="caution">
    <text evidence="1">Lacks conserved residue(s) required for the propagation of feature annotation.</text>
</comment>
<dbReference type="Gene3D" id="2.60.60.20">
    <property type="entry name" value="PLAT/LH2 domain"/>
    <property type="match status" value="1"/>
</dbReference>
<dbReference type="AlphaFoldDB" id="A0A7J6WYQ7"/>
<dbReference type="PANTHER" id="PTHR31718:SF60">
    <property type="entry name" value="LIPOXYGENASE HOMOLOGY DOMAIN-CONTAINING PROTEIN 1"/>
    <property type="match status" value="1"/>
</dbReference>
<gene>
    <name evidence="3" type="ORF">FRX31_007827</name>
</gene>
<dbReference type="EMBL" id="JABWDY010007892">
    <property type="protein sequence ID" value="KAF5202586.1"/>
    <property type="molecule type" value="Genomic_DNA"/>
</dbReference>
<evidence type="ECO:0000313" key="4">
    <source>
        <dbReference type="Proteomes" id="UP000554482"/>
    </source>
</evidence>
<evidence type="ECO:0000256" key="1">
    <source>
        <dbReference type="PROSITE-ProRule" id="PRU00152"/>
    </source>
</evidence>
<dbReference type="Proteomes" id="UP000554482">
    <property type="component" value="Unassembled WGS sequence"/>
</dbReference>
<comment type="caution">
    <text evidence="3">The sequence shown here is derived from an EMBL/GenBank/DDBJ whole genome shotgun (WGS) entry which is preliminary data.</text>
</comment>
<evidence type="ECO:0000259" key="2">
    <source>
        <dbReference type="PROSITE" id="PS50095"/>
    </source>
</evidence>
<dbReference type="InterPro" id="IPR036392">
    <property type="entry name" value="PLAT/LH2_dom_sf"/>
</dbReference>
<feature type="domain" description="PLAT" evidence="2">
    <location>
        <begin position="1"/>
        <end position="124"/>
    </location>
</feature>
<dbReference type="InterPro" id="IPR001024">
    <property type="entry name" value="PLAT/LH2_dom"/>
</dbReference>
<dbReference type="SUPFAM" id="SSF49723">
    <property type="entry name" value="Lipase/lipooxygenase domain (PLAT/LH2 domain)"/>
    <property type="match status" value="1"/>
</dbReference>
<name>A0A7J6WYQ7_THATH</name>